<dbReference type="KEGG" id="lsp:Bsph_p122"/>
<evidence type="ECO:0000313" key="2">
    <source>
        <dbReference type="Proteomes" id="UP000002164"/>
    </source>
</evidence>
<proteinExistence type="predicted"/>
<dbReference type="HOGENOM" id="CLU_1128006_0_0_9"/>
<reference evidence="1 2" key="1">
    <citation type="journal article" date="2008" name="J. Bacteriol.">
        <title>Complete genome sequence of the mosquitocidal bacterium Bacillus sphaericus C3-41 and comparison with those of closely related Bacillus species.</title>
        <authorList>
            <person name="Hu X."/>
            <person name="Fan W."/>
            <person name="Han B."/>
            <person name="Liu H."/>
            <person name="Zheng D."/>
            <person name="Li Q."/>
            <person name="Dong W."/>
            <person name="Yan J."/>
            <person name="Gao M."/>
            <person name="Berry C."/>
            <person name="Yuan Z."/>
        </authorList>
    </citation>
    <scope>NUCLEOTIDE SEQUENCE [LARGE SCALE GENOMIC DNA]</scope>
    <source>
        <strain evidence="1 2">C3-41</strain>
        <plasmid evidence="1 2">pBsph</plasmid>
    </source>
</reference>
<organism evidence="1 2">
    <name type="scientific">Lysinibacillus sphaericus (strain C3-41)</name>
    <dbReference type="NCBI Taxonomy" id="444177"/>
    <lineage>
        <taxon>Bacteria</taxon>
        <taxon>Bacillati</taxon>
        <taxon>Bacillota</taxon>
        <taxon>Bacilli</taxon>
        <taxon>Bacillales</taxon>
        <taxon>Bacillaceae</taxon>
        <taxon>Lysinibacillus</taxon>
    </lineage>
</organism>
<keyword evidence="1" id="KW-0614">Plasmid</keyword>
<dbReference type="EnsemblBacteria" id="ACA42352">
    <property type="protein sequence ID" value="ACA42352"/>
    <property type="gene ID" value="Bsph_p122"/>
</dbReference>
<name>B1I0J3_LYSSC</name>
<dbReference type="RefSeq" id="WP_012291759.1">
    <property type="nucleotide sequence ID" value="NC_010381.1"/>
</dbReference>
<dbReference type="EMBL" id="CP000818">
    <property type="protein sequence ID" value="ACA42352.1"/>
    <property type="molecule type" value="Genomic_DNA"/>
</dbReference>
<gene>
    <name evidence="1" type="ordered locus">Bsph_p122</name>
</gene>
<accession>B1I0J3</accession>
<dbReference type="AlphaFoldDB" id="B1I0J3"/>
<protein>
    <submittedName>
        <fullName evidence="1">Uncharacterized protein</fullName>
    </submittedName>
</protein>
<dbReference type="Proteomes" id="UP000002164">
    <property type="component" value="Plasmid pBsph"/>
</dbReference>
<geneLocation type="plasmid" evidence="1 2">
    <name>pBsph</name>
</geneLocation>
<evidence type="ECO:0000313" key="1">
    <source>
        <dbReference type="EMBL" id="ACA42352.1"/>
    </source>
</evidence>
<sequence length="246" mass="28537">MKSTHEIIAEAAKQLKLGVFNRVAVREESWALDKEKYYNRHLDDNEYIEIITFYNNKRNKTGNFIESLHVYFRWSLDDINVCAYTTSENQSVYQGTKIRNLKNPTKIGEVTTTFKDIAAVLKQFVLDAQKVLNIYLNKKIDPQFEATVKLLVETYSDKSNNLECMTVHFAIHSPSVSINLETGWGGDDFFFTVSKDRKKASMKIKLDAFELAPGDRTTYIETVDINEGDFLTAYKKFFYDYHLITQ</sequence>